<dbReference type="InterPro" id="IPR023614">
    <property type="entry name" value="Porin_dom_sf"/>
</dbReference>
<gene>
    <name evidence="2" type="ORF">SAMN02745724_00710</name>
</gene>
<dbReference type="STRING" id="1123010.SAMN02745724_00710"/>
<dbReference type="AlphaFoldDB" id="A0A1I1FVN1"/>
<dbReference type="OrthoDB" id="6386907at2"/>
<dbReference type="Gene3D" id="2.40.160.10">
    <property type="entry name" value="Porin"/>
    <property type="match status" value="1"/>
</dbReference>
<dbReference type="Proteomes" id="UP000198862">
    <property type="component" value="Unassembled WGS sequence"/>
</dbReference>
<evidence type="ECO:0000256" key="1">
    <source>
        <dbReference type="SAM" id="SignalP"/>
    </source>
</evidence>
<feature type="signal peptide" evidence="1">
    <location>
        <begin position="1"/>
        <end position="19"/>
    </location>
</feature>
<keyword evidence="1" id="KW-0732">Signal</keyword>
<reference evidence="2 3" key="1">
    <citation type="submission" date="2016-10" db="EMBL/GenBank/DDBJ databases">
        <authorList>
            <person name="de Groot N.N."/>
        </authorList>
    </citation>
    <scope>NUCLEOTIDE SEQUENCE [LARGE SCALE GENOMIC DNA]</scope>
    <source>
        <strain evidence="2 3">DSM 6059</strain>
    </source>
</reference>
<dbReference type="SUPFAM" id="SSF56935">
    <property type="entry name" value="Porins"/>
    <property type="match status" value="1"/>
</dbReference>
<proteinExistence type="predicted"/>
<dbReference type="RefSeq" id="WP_091979991.1">
    <property type="nucleotide sequence ID" value="NZ_FOLO01000003.1"/>
</dbReference>
<evidence type="ECO:0000313" key="3">
    <source>
        <dbReference type="Proteomes" id="UP000198862"/>
    </source>
</evidence>
<keyword evidence="3" id="KW-1185">Reference proteome</keyword>
<name>A0A1I1FVN1_9GAMM</name>
<organism evidence="2 3">
    <name type="scientific">Pseudoalteromonas denitrificans DSM 6059</name>
    <dbReference type="NCBI Taxonomy" id="1123010"/>
    <lineage>
        <taxon>Bacteria</taxon>
        <taxon>Pseudomonadati</taxon>
        <taxon>Pseudomonadota</taxon>
        <taxon>Gammaproteobacteria</taxon>
        <taxon>Alteromonadales</taxon>
        <taxon>Pseudoalteromonadaceae</taxon>
        <taxon>Pseudoalteromonas</taxon>
    </lineage>
</organism>
<dbReference type="EMBL" id="FOLO01000003">
    <property type="protein sequence ID" value="SFC01050.1"/>
    <property type="molecule type" value="Genomic_DNA"/>
</dbReference>
<evidence type="ECO:0008006" key="4">
    <source>
        <dbReference type="Google" id="ProtNLM"/>
    </source>
</evidence>
<protein>
    <recommendedName>
        <fullName evidence="4">Porin</fullName>
    </recommendedName>
</protein>
<evidence type="ECO:0000313" key="2">
    <source>
        <dbReference type="EMBL" id="SFC01050.1"/>
    </source>
</evidence>
<accession>A0A1I1FVN1</accession>
<feature type="chain" id="PRO_5011686830" description="Porin" evidence="1">
    <location>
        <begin position="20"/>
        <end position="320"/>
    </location>
</feature>
<sequence length="320" mass="36825">MKSKLCFSILLFLPGCANALFSDNLRWALDASIRHNQFITPDKTSQIYFFGLDSHKVFSNENGDLGYSVMQFYYTRLSDQNPYPFMFDSPDDGKVIVREAHLNYTQSKYALPNVRIGHFTMPFGLEDSNDTNGRLLDYGHSANLGTKLDWGILINKVHDTFEYKVSYTLGGKDDPKSVDGSSLVTGRFSTLSHYDYIFGLSFYNGELDNIKRKRIAFDLQYYIQTWGVKAELAQGELDNIDESYALFEINKHSLDDAIKMYGQYIYTDKDSLNSALQQGVFGLSYQLNTQLEASIEYKKQIKSTNNIKNELFRAQIRYRY</sequence>